<keyword evidence="1" id="KW-0479">Metal-binding</keyword>
<dbReference type="InterPro" id="IPR052063">
    <property type="entry name" value="Polysaccharide_Lyase_1"/>
</dbReference>
<dbReference type="PROSITE" id="PS51257">
    <property type="entry name" value="PROKAR_LIPOPROTEIN"/>
    <property type="match status" value="1"/>
</dbReference>
<feature type="signal peptide" evidence="5">
    <location>
        <begin position="1"/>
        <end position="23"/>
    </location>
</feature>
<dbReference type="AlphaFoldDB" id="A0A521AQG9"/>
<dbReference type="Pfam" id="PF00544">
    <property type="entry name" value="Pectate_lyase_4"/>
    <property type="match status" value="1"/>
</dbReference>
<accession>A0A521AQG9</accession>
<keyword evidence="2" id="KW-0325">Glycoprotein</keyword>
<evidence type="ECO:0000259" key="6">
    <source>
        <dbReference type="Pfam" id="PF00544"/>
    </source>
</evidence>
<sequence length="473" mass="50866">MRRNLKAFGLGAVIAGCSGFMVADSVVADQPAFPGAVGYGQNATGWRGGEVFHITTLDDTGPGSLRECVENDGSGRVCVFDISGTITVDTQMKVASNTYISGQTAPGQGVQIKLGKVLDSPLMIFEAQDVLLRNLKFRPGPSYKPSSNVDGLSIESSSNIYVDRVSIQFATDENLGVGTENLPSEDITIARSISALALDKSTHTKGKHSKGALLCSDDGTARQCGRVTLYQNLFAHNRDRNPDIQSSPSGQVDIINNVFYDATSQFGEFWNHYGDTWIAYVGNVVLPGPSTRNRPPPAAFEVFPYGADKGFSISVFEQDNLHLDSRIELLCDRSVKGKIADDAAVEFLVAEPHQPLSVEPAEVSTTYETVLGTVGARHGDDQALDSLDAMVIENVRGCDGHRINDPGEVGGWPDLPIVHAAVDTDRDGMSDTWETGRTGLDPNDPSDVWADRDGDGWSNLEEYLSHLAGDPMP</sequence>
<dbReference type="Gene3D" id="2.160.20.10">
    <property type="entry name" value="Single-stranded right-handed beta-helix, Pectin lyase-like"/>
    <property type="match status" value="1"/>
</dbReference>
<name>A0A521AQG9_9RHOB</name>
<proteinExistence type="predicted"/>
<keyword evidence="8" id="KW-1185">Reference proteome</keyword>
<protein>
    <submittedName>
        <fullName evidence="7">Pectate lyase</fullName>
    </submittedName>
</protein>
<dbReference type="PANTHER" id="PTHR42970:SF1">
    <property type="entry name" value="PECTATE LYASE C-RELATED"/>
    <property type="match status" value="1"/>
</dbReference>
<evidence type="ECO:0000313" key="8">
    <source>
        <dbReference type="Proteomes" id="UP000319555"/>
    </source>
</evidence>
<dbReference type="InterPro" id="IPR011050">
    <property type="entry name" value="Pectin_lyase_fold/virulence"/>
</dbReference>
<evidence type="ECO:0000256" key="4">
    <source>
        <dbReference type="SAM" id="MobiDB-lite"/>
    </source>
</evidence>
<evidence type="ECO:0000256" key="2">
    <source>
        <dbReference type="ARBA" id="ARBA00023180"/>
    </source>
</evidence>
<dbReference type="GO" id="GO:0046872">
    <property type="term" value="F:metal ion binding"/>
    <property type="evidence" value="ECO:0007669"/>
    <property type="project" value="UniProtKB-KW"/>
</dbReference>
<dbReference type="OrthoDB" id="8737820at2"/>
<dbReference type="GO" id="GO:0016829">
    <property type="term" value="F:lyase activity"/>
    <property type="evidence" value="ECO:0007669"/>
    <property type="project" value="UniProtKB-KW"/>
</dbReference>
<dbReference type="RefSeq" id="WP_142633256.1">
    <property type="nucleotide sequence ID" value="NZ_CANLVA010000001.1"/>
</dbReference>
<evidence type="ECO:0000256" key="1">
    <source>
        <dbReference type="ARBA" id="ARBA00022723"/>
    </source>
</evidence>
<dbReference type="PANTHER" id="PTHR42970">
    <property type="entry name" value="PECTATE LYASE C-RELATED"/>
    <property type="match status" value="1"/>
</dbReference>
<evidence type="ECO:0000256" key="5">
    <source>
        <dbReference type="SAM" id="SignalP"/>
    </source>
</evidence>
<dbReference type="SUPFAM" id="SSF51126">
    <property type="entry name" value="Pectin lyase-like"/>
    <property type="match status" value="1"/>
</dbReference>
<keyword evidence="5" id="KW-0732">Signal</keyword>
<evidence type="ECO:0000256" key="3">
    <source>
        <dbReference type="ARBA" id="ARBA00023239"/>
    </source>
</evidence>
<dbReference type="InterPro" id="IPR002022">
    <property type="entry name" value="Pec_lyase"/>
</dbReference>
<gene>
    <name evidence="7" type="ORF">SAMN06265380_101265</name>
</gene>
<feature type="domain" description="Pectate lyase" evidence="6">
    <location>
        <begin position="89"/>
        <end position="263"/>
    </location>
</feature>
<dbReference type="EMBL" id="FXTE01000001">
    <property type="protein sequence ID" value="SMO37074.1"/>
    <property type="molecule type" value="Genomic_DNA"/>
</dbReference>
<dbReference type="InterPro" id="IPR012334">
    <property type="entry name" value="Pectin_lyas_fold"/>
</dbReference>
<reference evidence="7 8" key="1">
    <citation type="submission" date="2017-05" db="EMBL/GenBank/DDBJ databases">
        <authorList>
            <person name="Varghese N."/>
            <person name="Submissions S."/>
        </authorList>
    </citation>
    <scope>NUCLEOTIDE SEQUENCE [LARGE SCALE GENOMIC DNA]</scope>
    <source>
        <strain evidence="7 8">DSM 28009</strain>
    </source>
</reference>
<dbReference type="Proteomes" id="UP000319555">
    <property type="component" value="Unassembled WGS sequence"/>
</dbReference>
<keyword evidence="3 7" id="KW-0456">Lyase</keyword>
<organism evidence="7 8">
    <name type="scientific">Ruegeria faecimaris</name>
    <dbReference type="NCBI Taxonomy" id="686389"/>
    <lineage>
        <taxon>Bacteria</taxon>
        <taxon>Pseudomonadati</taxon>
        <taxon>Pseudomonadota</taxon>
        <taxon>Alphaproteobacteria</taxon>
        <taxon>Rhodobacterales</taxon>
        <taxon>Roseobacteraceae</taxon>
        <taxon>Ruegeria</taxon>
    </lineage>
</organism>
<feature type="chain" id="PRO_5022032367" evidence="5">
    <location>
        <begin position="24"/>
        <end position="473"/>
    </location>
</feature>
<evidence type="ECO:0000313" key="7">
    <source>
        <dbReference type="EMBL" id="SMO37074.1"/>
    </source>
</evidence>
<feature type="region of interest" description="Disordered" evidence="4">
    <location>
        <begin position="427"/>
        <end position="454"/>
    </location>
</feature>